<dbReference type="PANTHER" id="PTHR43594:SF1">
    <property type="entry name" value="QUERCETIN 2,3-DIOXYGENASE PA2418-RELATED"/>
    <property type="match status" value="1"/>
</dbReference>
<evidence type="ECO:0000313" key="7">
    <source>
        <dbReference type="Proteomes" id="UP000004374"/>
    </source>
</evidence>
<proteinExistence type="inferred from homology"/>
<dbReference type="InterPro" id="IPR003829">
    <property type="entry name" value="Pirin_N_dom"/>
</dbReference>
<dbReference type="PIRSF" id="PIRSF006232">
    <property type="entry name" value="Pirin"/>
    <property type="match status" value="1"/>
</dbReference>
<feature type="binding site" evidence="2">
    <location>
        <position position="105"/>
    </location>
    <ligand>
        <name>Fe cation</name>
        <dbReference type="ChEBI" id="CHEBI:24875"/>
    </ligand>
</feature>
<feature type="binding site" evidence="2">
    <location>
        <position position="63"/>
    </location>
    <ligand>
        <name>Fe cation</name>
        <dbReference type="ChEBI" id="CHEBI:24875"/>
    </ligand>
</feature>
<keyword evidence="2" id="KW-0408">Iron</keyword>
<dbReference type="InterPro" id="IPR008778">
    <property type="entry name" value="Pirin_C_dom"/>
</dbReference>
<dbReference type="EMBL" id="BAFK01000001">
    <property type="protein sequence ID" value="GAB57129.1"/>
    <property type="molecule type" value="Genomic_DNA"/>
</dbReference>
<dbReference type="InterPro" id="IPR014710">
    <property type="entry name" value="RmlC-like_jellyroll"/>
</dbReference>
<evidence type="ECO:0000313" key="6">
    <source>
        <dbReference type="EMBL" id="GAB57129.1"/>
    </source>
</evidence>
<feature type="binding site" evidence="2">
    <location>
        <position position="61"/>
    </location>
    <ligand>
        <name>Fe cation</name>
        <dbReference type="ChEBI" id="CHEBI:24875"/>
    </ligand>
</feature>
<dbReference type="AlphaFoldDB" id="I1DSV1"/>
<dbReference type="SUPFAM" id="SSF51182">
    <property type="entry name" value="RmlC-like cupins"/>
    <property type="match status" value="1"/>
</dbReference>
<feature type="domain" description="Pirin C-terminal" evidence="5">
    <location>
        <begin position="183"/>
        <end position="283"/>
    </location>
</feature>
<dbReference type="Pfam" id="PF05726">
    <property type="entry name" value="Pirin_C"/>
    <property type="match status" value="1"/>
</dbReference>
<evidence type="ECO:0000256" key="1">
    <source>
        <dbReference type="ARBA" id="ARBA00008416"/>
    </source>
</evidence>
<feature type="binding site" evidence="2">
    <location>
        <position position="107"/>
    </location>
    <ligand>
        <name>Fe cation</name>
        <dbReference type="ChEBI" id="CHEBI:24875"/>
    </ligand>
</feature>
<organism evidence="6 7">
    <name type="scientific">Rheinheimera nanhaiensis E407-8</name>
    <dbReference type="NCBI Taxonomy" id="562729"/>
    <lineage>
        <taxon>Bacteria</taxon>
        <taxon>Pseudomonadati</taxon>
        <taxon>Pseudomonadota</taxon>
        <taxon>Gammaproteobacteria</taxon>
        <taxon>Chromatiales</taxon>
        <taxon>Chromatiaceae</taxon>
        <taxon>Rheinheimera</taxon>
    </lineage>
</organism>
<dbReference type="Pfam" id="PF02678">
    <property type="entry name" value="Pirin"/>
    <property type="match status" value="1"/>
</dbReference>
<protein>
    <submittedName>
        <fullName evidence="6">Pirin-like protein PA2418</fullName>
    </submittedName>
</protein>
<dbReference type="Proteomes" id="UP000004374">
    <property type="component" value="Unassembled WGS sequence"/>
</dbReference>
<dbReference type="GO" id="GO:0046872">
    <property type="term" value="F:metal ion binding"/>
    <property type="evidence" value="ECO:0007669"/>
    <property type="project" value="UniProtKB-KW"/>
</dbReference>
<evidence type="ECO:0000256" key="3">
    <source>
        <dbReference type="RuleBase" id="RU003457"/>
    </source>
</evidence>
<keyword evidence="7" id="KW-1185">Reference proteome</keyword>
<gene>
    <name evidence="6" type="ORF">RNAN_0092</name>
</gene>
<dbReference type="InterPro" id="IPR011051">
    <property type="entry name" value="RmlC_Cupin_sf"/>
</dbReference>
<evidence type="ECO:0000259" key="5">
    <source>
        <dbReference type="Pfam" id="PF05726"/>
    </source>
</evidence>
<keyword evidence="2" id="KW-0479">Metal-binding</keyword>
<reference evidence="6 7" key="1">
    <citation type="journal article" date="2012" name="J. Bacteriol.">
        <title>Genome Sequence of the Protease-Producing Bacterium Rheinheimera nanhaiensis E407-8T, Isolated from Deep-Sea Sediment of the South China Sea.</title>
        <authorList>
            <person name="Zhang X.-Y."/>
            <person name="Zhang Y.-J."/>
            <person name="Qin Q.-L."/>
            <person name="Xie B.-B."/>
            <person name="Chen X.-L."/>
            <person name="Zhou B.-C."/>
            <person name="Zhang Y.-Z."/>
        </authorList>
    </citation>
    <scope>NUCLEOTIDE SEQUENCE [LARGE SCALE GENOMIC DNA]</scope>
    <source>
        <strain evidence="6 7">E407-8</strain>
    </source>
</reference>
<dbReference type="RefSeq" id="WP_008217613.1">
    <property type="nucleotide sequence ID" value="NZ_BAFK01000001.1"/>
</dbReference>
<dbReference type="CDD" id="cd02247">
    <property type="entry name" value="cupin_pirin_C"/>
    <property type="match status" value="1"/>
</dbReference>
<dbReference type="InterPro" id="IPR053186">
    <property type="entry name" value="QDO-related"/>
</dbReference>
<dbReference type="Gene3D" id="2.60.120.10">
    <property type="entry name" value="Jelly Rolls"/>
    <property type="match status" value="2"/>
</dbReference>
<dbReference type="PANTHER" id="PTHR43594">
    <property type="entry name" value="QUERCETIN 2,3-DIOXYGENASE"/>
    <property type="match status" value="1"/>
</dbReference>
<comment type="caution">
    <text evidence="6">The sequence shown here is derived from an EMBL/GenBank/DDBJ whole genome shotgun (WGS) entry which is preliminary data.</text>
</comment>
<sequence>MKNVMSVQTASHPHWVGDGFPVKTLLSYQMQGSAISPFLLLDHAGPMQFSATSHRRGVGSHPHRGFETVTLVYAGEVAHRDSTGEQGVIGVGDVQWMTAGSGILHEEYHSDQFAQTGGKLEMFQLWVNLPQRDKMTPPRYQTILAHQIPHIALADNRGFLRVIAGETAGLTGPAKTYSPMLVLDGAVKASGSYMLSLADGWSAMIIVRSGKLKVNFQTVTEHQTLILSQAGADIRLEAEQDSELLVLAGEPLNEPVVGYGPFVMTSDAEIKQALLDFQNGKFGQLT</sequence>
<dbReference type="OrthoDB" id="9780903at2"/>
<evidence type="ECO:0000259" key="4">
    <source>
        <dbReference type="Pfam" id="PF02678"/>
    </source>
</evidence>
<dbReference type="STRING" id="562729.RNAN_0092"/>
<dbReference type="CDD" id="cd02909">
    <property type="entry name" value="cupin_pirin_N"/>
    <property type="match status" value="1"/>
</dbReference>
<comment type="cofactor">
    <cofactor evidence="2">
        <name>Fe cation</name>
        <dbReference type="ChEBI" id="CHEBI:24875"/>
    </cofactor>
    <text evidence="2">Binds 1 Fe cation per subunit.</text>
</comment>
<accession>I1DSV1</accession>
<name>I1DSV1_9GAMM</name>
<dbReference type="InterPro" id="IPR012093">
    <property type="entry name" value="Pirin"/>
</dbReference>
<comment type="similarity">
    <text evidence="1 3">Belongs to the pirin family.</text>
</comment>
<evidence type="ECO:0000256" key="2">
    <source>
        <dbReference type="PIRSR" id="PIRSR006232-1"/>
    </source>
</evidence>
<feature type="domain" description="Pirin N-terminal" evidence="4">
    <location>
        <begin position="24"/>
        <end position="127"/>
    </location>
</feature>